<feature type="domain" description="SSD" evidence="7">
    <location>
        <begin position="245"/>
        <end position="370"/>
    </location>
</feature>
<accession>A0A059G1P9</accession>
<keyword evidence="4 6" id="KW-1133">Transmembrane helix</keyword>
<dbReference type="eggNOG" id="COG1033">
    <property type="taxonomic scope" value="Bacteria"/>
</dbReference>
<dbReference type="Proteomes" id="UP000024942">
    <property type="component" value="Unassembled WGS sequence"/>
</dbReference>
<feature type="transmembrane region" description="Helical" evidence="6">
    <location>
        <begin position="629"/>
        <end position="649"/>
    </location>
</feature>
<feature type="transmembrane region" description="Helical" evidence="6">
    <location>
        <begin position="242"/>
        <end position="264"/>
    </location>
</feature>
<dbReference type="GO" id="GO:0022857">
    <property type="term" value="F:transmembrane transporter activity"/>
    <property type="evidence" value="ECO:0007669"/>
    <property type="project" value="InterPro"/>
</dbReference>
<feature type="domain" description="SSD" evidence="7">
    <location>
        <begin position="658"/>
        <end position="755"/>
    </location>
</feature>
<organism evidence="8 9">
    <name type="scientific">Hyphomonas oceanitis SCH89</name>
    <dbReference type="NCBI Taxonomy" id="1280953"/>
    <lineage>
        <taxon>Bacteria</taxon>
        <taxon>Pseudomonadati</taxon>
        <taxon>Pseudomonadota</taxon>
        <taxon>Alphaproteobacteria</taxon>
        <taxon>Hyphomonadales</taxon>
        <taxon>Hyphomonadaceae</taxon>
        <taxon>Hyphomonas</taxon>
    </lineage>
</organism>
<feature type="transmembrane region" description="Helical" evidence="6">
    <location>
        <begin position="313"/>
        <end position="336"/>
    </location>
</feature>
<dbReference type="Pfam" id="PF03176">
    <property type="entry name" value="MMPL"/>
    <property type="match status" value="2"/>
</dbReference>
<feature type="transmembrane region" description="Helical" evidence="6">
    <location>
        <begin position="270"/>
        <end position="293"/>
    </location>
</feature>
<feature type="transmembrane region" description="Helical" evidence="6">
    <location>
        <begin position="394"/>
        <end position="414"/>
    </location>
</feature>
<reference evidence="8 9" key="1">
    <citation type="journal article" date="2014" name="Antonie Van Leeuwenhoek">
        <title>Hyphomonas beringensis sp. nov. and Hyphomonas chukchiensis sp. nov., isolated from surface seawater of the Bering Sea and Chukchi Sea.</title>
        <authorList>
            <person name="Li C."/>
            <person name="Lai Q."/>
            <person name="Li G."/>
            <person name="Dong C."/>
            <person name="Wang J."/>
            <person name="Liao Y."/>
            <person name="Shao Z."/>
        </authorList>
    </citation>
    <scope>NUCLEOTIDE SEQUENCE [LARGE SCALE GENOMIC DNA]</scope>
    <source>
        <strain evidence="8 9">SCH89</strain>
    </source>
</reference>
<dbReference type="InterPro" id="IPR050545">
    <property type="entry name" value="Mycobact_MmpL"/>
</dbReference>
<dbReference type="InterPro" id="IPR000731">
    <property type="entry name" value="SSD"/>
</dbReference>
<evidence type="ECO:0000313" key="8">
    <source>
        <dbReference type="EMBL" id="KDA00792.1"/>
    </source>
</evidence>
<name>A0A059G1P9_9PROT</name>
<proteinExistence type="predicted"/>
<dbReference type="PROSITE" id="PS50156">
    <property type="entry name" value="SSD"/>
    <property type="match status" value="2"/>
</dbReference>
<feature type="transmembrane region" description="Helical" evidence="6">
    <location>
        <begin position="12"/>
        <end position="32"/>
    </location>
</feature>
<feature type="transmembrane region" description="Helical" evidence="6">
    <location>
        <begin position="605"/>
        <end position="622"/>
    </location>
</feature>
<dbReference type="PANTHER" id="PTHR33406">
    <property type="entry name" value="MEMBRANE PROTEIN MJ1562-RELATED"/>
    <property type="match status" value="1"/>
</dbReference>
<feature type="transmembrane region" description="Helical" evidence="6">
    <location>
        <begin position="732"/>
        <end position="756"/>
    </location>
</feature>
<dbReference type="SUPFAM" id="SSF82866">
    <property type="entry name" value="Multidrug efflux transporter AcrB transmembrane domain"/>
    <property type="match status" value="2"/>
</dbReference>
<evidence type="ECO:0000256" key="1">
    <source>
        <dbReference type="ARBA" id="ARBA00004651"/>
    </source>
</evidence>
<comment type="caution">
    <text evidence="8">The sequence shown here is derived from an EMBL/GenBank/DDBJ whole genome shotgun (WGS) entry which is preliminary data.</text>
</comment>
<gene>
    <name evidence="8" type="ORF">HOC_18759</name>
</gene>
<dbReference type="EMBL" id="ARYL01000049">
    <property type="protein sequence ID" value="KDA00792.1"/>
    <property type="molecule type" value="Genomic_DNA"/>
</dbReference>
<evidence type="ECO:0000256" key="6">
    <source>
        <dbReference type="SAM" id="Phobius"/>
    </source>
</evidence>
<dbReference type="AlphaFoldDB" id="A0A059G1P9"/>
<evidence type="ECO:0000256" key="4">
    <source>
        <dbReference type="ARBA" id="ARBA00022989"/>
    </source>
</evidence>
<dbReference type="PRINTS" id="PR00702">
    <property type="entry name" value="ACRIFLAVINRP"/>
</dbReference>
<protein>
    <submittedName>
        <fullName evidence="8">Multidrug efflux transporter</fullName>
    </submittedName>
</protein>
<keyword evidence="5 6" id="KW-0472">Membrane</keyword>
<sequence length="775" mass="85531">MVSYISNFVIRFPRIILAIAFLVTSGAAYFGVTGVSLKVVLEDMLPANHSNVELYKEFRSQFGGVNNVLVEVENIAGDIYNSDFLETYREVSDEFYFHDNNIRPLFEAANLRKTRSVAGGEGQILVSPLMWPEVPRSESDMEHFKQIVRGQFLGSLVSLDEHSMLISAELSEEVDSREFVAFIDNLKSEFSTKDVKISVVGRPVLLGTVKKYLPQMLLVFAASVLAIAAVLLFYFRSWVGVAVPMLVAFAVTIWGFGVIGLVGYNLDPLLLLLPFFVFATVLSHSVQFVSRVFDEIENSATMRDAVKEGLERLLFPSTAAVITDAAGFTVLALVTIPSIQSLAFICTFWLLTLTPGIIVAAAFMAVLRKPTKFRTTLPGQAALAKIFGLKTSRYVFLPAFVAALIAGIFISQGLKIGDAEGSPILWKDSQYNKDVKKINSSFDRVGTDVMQAYFSGDGEIMLDPRVYHQIEAFDRYIYERVLPATRAQSLVPIVKNINMVLWEGGPSYQTIPDTEEEIGFNIYMFRSGGEPGDFAAYTNPEWSIGKLSIYTGEHSADTVNALMAAGQEFLNTYQFSDGEPRVRFAGGQIGIIKASNDEIEHKENVLLIAIIIVIAVNLLWLYRSPAVAVVIILVLTTSHFITMSVMTLMDVGMNLNTLPLAALGLGRGVDYSIYMADRIRDEMRHGHEFAKATGRAFNTSGIAVIVTALTMILPLLPWYFLSPIRFQAEMGVLLAIILMFNMVGALTVVPAAIGLLKPRGFPFSTQKKIVRAMVG</sequence>
<dbReference type="InterPro" id="IPR001036">
    <property type="entry name" value="Acrflvin-R"/>
</dbReference>
<dbReference type="STRING" id="1280953.HOC_18759"/>
<dbReference type="Gene3D" id="1.20.1640.10">
    <property type="entry name" value="Multidrug efflux transporter AcrB transmembrane domain"/>
    <property type="match status" value="2"/>
</dbReference>
<keyword evidence="9" id="KW-1185">Reference proteome</keyword>
<dbReference type="OrthoDB" id="7613898at2"/>
<dbReference type="PANTHER" id="PTHR33406:SF10">
    <property type="entry name" value="SSD DOMAIN-CONTAINING PROTEIN"/>
    <property type="match status" value="1"/>
</dbReference>
<dbReference type="RefSeq" id="WP_051615009.1">
    <property type="nucleotide sequence ID" value="NZ_ARYL01000049.1"/>
</dbReference>
<evidence type="ECO:0000259" key="7">
    <source>
        <dbReference type="PROSITE" id="PS50156"/>
    </source>
</evidence>
<comment type="subcellular location">
    <subcellularLocation>
        <location evidence="1">Cell membrane</location>
        <topology evidence="1">Multi-pass membrane protein</topology>
    </subcellularLocation>
</comment>
<dbReference type="InterPro" id="IPR004869">
    <property type="entry name" value="MMPL_dom"/>
</dbReference>
<keyword evidence="2" id="KW-1003">Cell membrane</keyword>
<evidence type="ECO:0000256" key="3">
    <source>
        <dbReference type="ARBA" id="ARBA00022692"/>
    </source>
</evidence>
<dbReference type="PATRIC" id="fig|1280953.3.peg.3754"/>
<keyword evidence="3 6" id="KW-0812">Transmembrane</keyword>
<evidence type="ECO:0000256" key="5">
    <source>
        <dbReference type="ARBA" id="ARBA00023136"/>
    </source>
</evidence>
<evidence type="ECO:0000313" key="9">
    <source>
        <dbReference type="Proteomes" id="UP000024942"/>
    </source>
</evidence>
<feature type="transmembrane region" description="Helical" evidence="6">
    <location>
        <begin position="697"/>
        <end position="720"/>
    </location>
</feature>
<evidence type="ECO:0000256" key="2">
    <source>
        <dbReference type="ARBA" id="ARBA00022475"/>
    </source>
</evidence>
<feature type="transmembrane region" description="Helical" evidence="6">
    <location>
        <begin position="342"/>
        <end position="367"/>
    </location>
</feature>
<feature type="transmembrane region" description="Helical" evidence="6">
    <location>
        <begin position="212"/>
        <end position="235"/>
    </location>
</feature>
<dbReference type="GO" id="GO:0005886">
    <property type="term" value="C:plasma membrane"/>
    <property type="evidence" value="ECO:0007669"/>
    <property type="project" value="UniProtKB-SubCell"/>
</dbReference>